<dbReference type="InterPro" id="IPR023213">
    <property type="entry name" value="CAT-like_dom_sf"/>
</dbReference>
<dbReference type="PANTHER" id="PTHR31623:SF118">
    <property type="entry name" value="BAHD ACYLTRANSFERASE"/>
    <property type="match status" value="1"/>
</dbReference>
<dbReference type="AlphaFoldDB" id="A0AAV2EHG3"/>
<evidence type="ECO:0008006" key="7">
    <source>
        <dbReference type="Google" id="ProtNLM"/>
    </source>
</evidence>
<dbReference type="EMBL" id="OZ034817">
    <property type="protein sequence ID" value="CAL1385411.1"/>
    <property type="molecule type" value="Genomic_DNA"/>
</dbReference>
<feature type="region of interest" description="Disordered" evidence="4">
    <location>
        <begin position="1"/>
        <end position="23"/>
    </location>
</feature>
<keyword evidence="6" id="KW-1185">Reference proteome</keyword>
<comment type="similarity">
    <text evidence="1">Belongs to the plant acyltransferase family.</text>
</comment>
<keyword evidence="3" id="KW-0012">Acyltransferase</keyword>
<evidence type="ECO:0000313" key="6">
    <source>
        <dbReference type="Proteomes" id="UP001497516"/>
    </source>
</evidence>
<gene>
    <name evidence="5" type="ORF">LTRI10_LOCUS26552</name>
</gene>
<evidence type="ECO:0000256" key="4">
    <source>
        <dbReference type="SAM" id="MobiDB-lite"/>
    </source>
</evidence>
<accession>A0AAV2EHG3</accession>
<evidence type="ECO:0000256" key="1">
    <source>
        <dbReference type="ARBA" id="ARBA00009861"/>
    </source>
</evidence>
<organism evidence="5 6">
    <name type="scientific">Linum trigynum</name>
    <dbReference type="NCBI Taxonomy" id="586398"/>
    <lineage>
        <taxon>Eukaryota</taxon>
        <taxon>Viridiplantae</taxon>
        <taxon>Streptophyta</taxon>
        <taxon>Embryophyta</taxon>
        <taxon>Tracheophyta</taxon>
        <taxon>Spermatophyta</taxon>
        <taxon>Magnoliopsida</taxon>
        <taxon>eudicotyledons</taxon>
        <taxon>Gunneridae</taxon>
        <taxon>Pentapetalae</taxon>
        <taxon>rosids</taxon>
        <taxon>fabids</taxon>
        <taxon>Malpighiales</taxon>
        <taxon>Linaceae</taxon>
        <taxon>Linum</taxon>
    </lineage>
</organism>
<proteinExistence type="inferred from homology"/>
<evidence type="ECO:0000256" key="2">
    <source>
        <dbReference type="ARBA" id="ARBA00022679"/>
    </source>
</evidence>
<evidence type="ECO:0000256" key="3">
    <source>
        <dbReference type="ARBA" id="ARBA00023315"/>
    </source>
</evidence>
<reference evidence="5 6" key="1">
    <citation type="submission" date="2024-04" db="EMBL/GenBank/DDBJ databases">
        <authorList>
            <person name="Fracassetti M."/>
        </authorList>
    </citation>
    <scope>NUCLEOTIDE SEQUENCE [LARGE SCALE GENOMIC DNA]</scope>
</reference>
<dbReference type="Gene3D" id="3.30.559.10">
    <property type="entry name" value="Chloramphenicol acetyltransferase-like domain"/>
    <property type="match status" value="2"/>
</dbReference>
<evidence type="ECO:0000313" key="5">
    <source>
        <dbReference type="EMBL" id="CAL1385411.1"/>
    </source>
</evidence>
<sequence>MVSVPGNPEVFSREMVRPSTRTPDHLRNHSLSFFDQMAPPFYVPLLYLYPNDGTAPYDDDLVESRTRLLKLSLSKALSTYYPLAGTMTTTTTAGDGHHDPLTVRCNDEGALFLQARMMNTPLDSIVGEEARLRLLFPDDLAFRSTTLSTLLVVQITSFECGGMGLAVCASHKVLDMSSLCSFVNHWAATSAGGPRHRIEQSVRFDLAALFPPVSKQVTKTFDPPNVRTVCKRFVFGGPSIGKLKAMMRRHKIENPTRVEVVLALVCSSAISAARTCCLSSSSYVGSRSRLGSAFLTQAANLRSRLTSPSSTTSSIGNLSSIFAMSIGAGVEMDLISFVSTIRRVKTEYFETCSEEYSSGKDFRSFIVESTKVFRDAGSSEEPDVAQPRVYISSSWCNFPIYKADFGWGKPVRVTTAAQELKDTIVLLDTRDGDGVEALVCLEEREMTMFQCDKMVLTFADVAYV</sequence>
<feature type="compositionally biased region" description="Basic and acidic residues" evidence="4">
    <location>
        <begin position="11"/>
        <end position="23"/>
    </location>
</feature>
<keyword evidence="2" id="KW-0808">Transferase</keyword>
<dbReference type="GO" id="GO:0016746">
    <property type="term" value="F:acyltransferase activity"/>
    <property type="evidence" value="ECO:0007669"/>
    <property type="project" value="UniProtKB-KW"/>
</dbReference>
<name>A0AAV2EHG3_9ROSI</name>
<dbReference type="Pfam" id="PF02458">
    <property type="entry name" value="Transferase"/>
    <property type="match status" value="1"/>
</dbReference>
<dbReference type="Proteomes" id="UP001497516">
    <property type="component" value="Chromosome 4"/>
</dbReference>
<dbReference type="PANTHER" id="PTHR31623">
    <property type="entry name" value="F21J9.9"/>
    <property type="match status" value="1"/>
</dbReference>
<protein>
    <recommendedName>
        <fullName evidence="7">Transferase</fullName>
    </recommendedName>
</protein>